<evidence type="ECO:0000259" key="3">
    <source>
        <dbReference type="PROSITE" id="PS50983"/>
    </source>
</evidence>
<dbReference type="InterPro" id="IPR002491">
    <property type="entry name" value="ABC_transptr_periplasmic_BD"/>
</dbReference>
<dbReference type="PROSITE" id="PS51257">
    <property type="entry name" value="PROKAR_LIPOPROTEIN"/>
    <property type="match status" value="1"/>
</dbReference>
<dbReference type="RefSeq" id="WP_047194821.1">
    <property type="nucleotide sequence ID" value="NZ_CP011371.1"/>
</dbReference>
<dbReference type="PANTHER" id="PTHR30535">
    <property type="entry name" value="VITAMIN B12-BINDING PROTEIN"/>
    <property type="match status" value="1"/>
</dbReference>
<dbReference type="InterPro" id="IPR050902">
    <property type="entry name" value="ABC_Transporter_SBP"/>
</dbReference>
<evidence type="ECO:0000256" key="2">
    <source>
        <dbReference type="SAM" id="SignalP"/>
    </source>
</evidence>
<dbReference type="PANTHER" id="PTHR30535:SF34">
    <property type="entry name" value="MOLYBDATE-BINDING PROTEIN MOLA"/>
    <property type="match status" value="1"/>
</dbReference>
<feature type="chain" id="PRO_5002551946" evidence="2">
    <location>
        <begin position="33"/>
        <end position="309"/>
    </location>
</feature>
<organism evidence="4 5">
    <name type="scientific">Caldimonas brevitalea</name>
    <dbReference type="NCBI Taxonomy" id="413882"/>
    <lineage>
        <taxon>Bacteria</taxon>
        <taxon>Pseudomonadati</taxon>
        <taxon>Pseudomonadota</taxon>
        <taxon>Betaproteobacteria</taxon>
        <taxon>Burkholderiales</taxon>
        <taxon>Sphaerotilaceae</taxon>
        <taxon>Caldimonas</taxon>
    </lineage>
</organism>
<dbReference type="PATRIC" id="fig|413882.6.peg.2522"/>
<dbReference type="InterPro" id="IPR054828">
    <property type="entry name" value="Vit_B12_bind_prot"/>
</dbReference>
<dbReference type="STRING" id="413882.AAW51_2410"/>
<dbReference type="OrthoDB" id="6495095at2"/>
<evidence type="ECO:0000256" key="1">
    <source>
        <dbReference type="ARBA" id="ARBA00022729"/>
    </source>
</evidence>
<gene>
    <name evidence="4" type="ORF">AAW51_2410</name>
</gene>
<sequence>MNPCLSKALRRLSLVPPTLLAAVACAAAPVSAVDDHGLTVTLPAPARRVISVAPHVTELVFAAGGGERLVGVVEYSDFPPAAKAIRRVGDNKALDLETIAALKPDLIVVWRHGNAQRQLDKLKSLGVPMYQSEPKRLEHIPESIERLGRLLGSEAAAAGEGARFRERAAALRRQYAGRPPVRSFYQVWHQPLMTLNDTHMVSDVIRLCGGVNVFGSLDRLVPTLAEEAVLQADPEVILTASMGATSSGKALAGLDAWKRYPRLQAVARGNLVSIDGDLLNRPTPRLLQGASQVCEALEAARRKRPADQP</sequence>
<reference evidence="4 5" key="1">
    <citation type="submission" date="2015-05" db="EMBL/GenBank/DDBJ databases">
        <authorList>
            <person name="Tang B."/>
            <person name="Yu Y."/>
        </authorList>
    </citation>
    <scope>NUCLEOTIDE SEQUENCE [LARGE SCALE GENOMIC DNA]</scope>
    <source>
        <strain evidence="4 5">DSM 7029</strain>
    </source>
</reference>
<proteinExistence type="predicted"/>
<feature type="signal peptide" evidence="2">
    <location>
        <begin position="1"/>
        <end position="32"/>
    </location>
</feature>
<dbReference type="Pfam" id="PF01497">
    <property type="entry name" value="Peripla_BP_2"/>
    <property type="match status" value="1"/>
</dbReference>
<dbReference type="KEGG" id="pbh:AAW51_2410"/>
<keyword evidence="5" id="KW-1185">Reference proteome</keyword>
<evidence type="ECO:0000313" key="5">
    <source>
        <dbReference type="Proteomes" id="UP000035352"/>
    </source>
</evidence>
<dbReference type="CDD" id="cd01144">
    <property type="entry name" value="BtuF"/>
    <property type="match status" value="1"/>
</dbReference>
<name>A0A0G3BP11_9BURK</name>
<dbReference type="AlphaFoldDB" id="A0A0G3BP11"/>
<protein>
    <submittedName>
        <fullName evidence="4">Cobalamin-binding protein</fullName>
    </submittedName>
</protein>
<dbReference type="EMBL" id="CP011371">
    <property type="protein sequence ID" value="AKJ29101.1"/>
    <property type="molecule type" value="Genomic_DNA"/>
</dbReference>
<dbReference type="Gene3D" id="3.40.50.1980">
    <property type="entry name" value="Nitrogenase molybdenum iron protein domain"/>
    <property type="match status" value="2"/>
</dbReference>
<evidence type="ECO:0000313" key="4">
    <source>
        <dbReference type="EMBL" id="AKJ29101.1"/>
    </source>
</evidence>
<dbReference type="SUPFAM" id="SSF53807">
    <property type="entry name" value="Helical backbone' metal receptor"/>
    <property type="match status" value="1"/>
</dbReference>
<dbReference type="Proteomes" id="UP000035352">
    <property type="component" value="Chromosome"/>
</dbReference>
<dbReference type="NCBIfam" id="NF038402">
    <property type="entry name" value="TroA_like"/>
    <property type="match status" value="1"/>
</dbReference>
<accession>A0A0G3BP11</accession>
<feature type="domain" description="Fe/B12 periplasmic-binding" evidence="3">
    <location>
        <begin position="48"/>
        <end position="301"/>
    </location>
</feature>
<dbReference type="PROSITE" id="PS50983">
    <property type="entry name" value="FE_B12_PBP"/>
    <property type="match status" value="1"/>
</dbReference>
<keyword evidence="1 2" id="KW-0732">Signal</keyword>